<dbReference type="InterPro" id="IPR033468">
    <property type="entry name" value="Metaxin_GST"/>
</dbReference>
<dbReference type="Pfam" id="PF17171">
    <property type="entry name" value="GST_C_6"/>
    <property type="match status" value="1"/>
</dbReference>
<dbReference type="OrthoDB" id="5809458at2759"/>
<evidence type="ECO:0000313" key="5">
    <source>
        <dbReference type="Proteomes" id="UP000198287"/>
    </source>
</evidence>
<reference evidence="4 5" key="1">
    <citation type="submission" date="2015-12" db="EMBL/GenBank/DDBJ databases">
        <title>The genome of Folsomia candida.</title>
        <authorList>
            <person name="Faddeeva A."/>
            <person name="Derks M.F."/>
            <person name="Anvar Y."/>
            <person name="Smit S."/>
            <person name="Van Straalen N."/>
            <person name="Roelofs D."/>
        </authorList>
    </citation>
    <scope>NUCLEOTIDE SEQUENCE [LARGE SCALE GENOMIC DNA]</scope>
    <source>
        <strain evidence="4 5">VU population</strain>
        <tissue evidence="4">Whole body</tissue>
    </source>
</reference>
<gene>
    <name evidence="4" type="ORF">Fcan01_08401</name>
</gene>
<evidence type="ECO:0000259" key="3">
    <source>
        <dbReference type="Pfam" id="PF17172"/>
    </source>
</evidence>
<comment type="similarity">
    <text evidence="1">Belongs to the FAX family.</text>
</comment>
<feature type="domain" description="Metaxin glutathione S-transferase" evidence="2">
    <location>
        <begin position="289"/>
        <end position="352"/>
    </location>
</feature>
<evidence type="ECO:0000313" key="4">
    <source>
        <dbReference type="EMBL" id="OXA57547.1"/>
    </source>
</evidence>
<dbReference type="PANTHER" id="PTHR12289:SF41">
    <property type="entry name" value="FAILED AXON CONNECTIONS-RELATED"/>
    <property type="match status" value="1"/>
</dbReference>
<dbReference type="Pfam" id="PF17172">
    <property type="entry name" value="GST_N_4"/>
    <property type="match status" value="1"/>
</dbReference>
<feature type="domain" description="Thioredoxin-like fold" evidence="3">
    <location>
        <begin position="148"/>
        <end position="241"/>
    </location>
</feature>
<organism evidence="4 5">
    <name type="scientific">Folsomia candida</name>
    <name type="common">Springtail</name>
    <dbReference type="NCBI Taxonomy" id="158441"/>
    <lineage>
        <taxon>Eukaryota</taxon>
        <taxon>Metazoa</taxon>
        <taxon>Ecdysozoa</taxon>
        <taxon>Arthropoda</taxon>
        <taxon>Hexapoda</taxon>
        <taxon>Collembola</taxon>
        <taxon>Entomobryomorpha</taxon>
        <taxon>Isotomoidea</taxon>
        <taxon>Isotomidae</taxon>
        <taxon>Proisotominae</taxon>
        <taxon>Folsomia</taxon>
    </lineage>
</organism>
<keyword evidence="5" id="KW-1185">Reference proteome</keyword>
<dbReference type="GO" id="GO:0005737">
    <property type="term" value="C:cytoplasm"/>
    <property type="evidence" value="ECO:0007669"/>
    <property type="project" value="TreeGrafter"/>
</dbReference>
<comment type="caution">
    <text evidence="4">The sequence shown here is derived from an EMBL/GenBank/DDBJ whole genome shotgun (WGS) entry which is preliminary data.</text>
</comment>
<dbReference type="InterPro" id="IPR040079">
    <property type="entry name" value="Glutathione_S-Trfase"/>
</dbReference>
<dbReference type="Gene3D" id="1.20.1050.10">
    <property type="match status" value="1"/>
</dbReference>
<dbReference type="InterPro" id="IPR050931">
    <property type="entry name" value="Mito_Protein_Transport_Metaxin"/>
</dbReference>
<accession>A0A226EKB3</accession>
<dbReference type="AlphaFoldDB" id="A0A226EKB3"/>
<sequence length="373" mass="41941">MANPMPTMPTSSYVPGVSYLKPRIPAGGSSAIIAEGFLDRFRSEKDRVVAYFETLISNVDKNTLAVGVSLATTLGIGGAAAWYFHRKRNELKQAAQSKNKVVFNIDETSSPVKIQKGGTSPEEGDAKQPGVLVLHQCPRGRRTPCIAPYPLKLETFLRVNGINYEVDFTGSEPRSRSSPWITLDLEDISDSQNCLAYIVNKYGMEPEKDFDDKKRAVARAYNHLLENHLYWGIALWRWVYDGARSLGDIQLLPKKTLEVIPDVCRTVEQAAWFHGLGKKTSDDVISAINDDLKSLSEFLGPNNFFLGGDKATELDCTAFAMLSQMLWNMDGSPFQKTVKETYKNLSDFCWRMRARYWPDWDNCLNNTELPEDS</sequence>
<dbReference type="SFLD" id="SFLDG01200">
    <property type="entry name" value="SUF1.1"/>
    <property type="match status" value="1"/>
</dbReference>
<dbReference type="InterPro" id="IPR036282">
    <property type="entry name" value="Glutathione-S-Trfase_C_sf"/>
</dbReference>
<dbReference type="SFLD" id="SFLDS00019">
    <property type="entry name" value="Glutathione_Transferase_(cytos"/>
    <property type="match status" value="1"/>
</dbReference>
<evidence type="ECO:0000259" key="2">
    <source>
        <dbReference type="Pfam" id="PF17171"/>
    </source>
</evidence>
<dbReference type="EMBL" id="LNIX01000003">
    <property type="protein sequence ID" value="OXA57547.1"/>
    <property type="molecule type" value="Genomic_DNA"/>
</dbReference>
<dbReference type="InterPro" id="IPR012336">
    <property type="entry name" value="Thioredoxin-like_fold"/>
</dbReference>
<proteinExistence type="inferred from homology"/>
<evidence type="ECO:0000256" key="1">
    <source>
        <dbReference type="ARBA" id="ARBA00006475"/>
    </source>
</evidence>
<name>A0A226EKB3_FOLCA</name>
<dbReference type="CDD" id="cd03193">
    <property type="entry name" value="GST_C_Metaxin"/>
    <property type="match status" value="1"/>
</dbReference>
<dbReference type="SFLD" id="SFLDG01180">
    <property type="entry name" value="SUF1"/>
    <property type="match status" value="1"/>
</dbReference>
<dbReference type="PANTHER" id="PTHR12289">
    <property type="entry name" value="METAXIN RELATED"/>
    <property type="match status" value="1"/>
</dbReference>
<dbReference type="InterPro" id="IPR026928">
    <property type="entry name" value="FAX/IsoI-like"/>
</dbReference>
<dbReference type="Proteomes" id="UP000198287">
    <property type="component" value="Unassembled WGS sequence"/>
</dbReference>
<dbReference type="SUPFAM" id="SSF47616">
    <property type="entry name" value="GST C-terminal domain-like"/>
    <property type="match status" value="1"/>
</dbReference>
<protein>
    <submittedName>
        <fullName evidence="4">Failed axon connections</fullName>
    </submittedName>
</protein>
<dbReference type="OMA" id="IALWRWV"/>